<gene>
    <name evidence="2" type="ORF">ENO04_01905</name>
</gene>
<dbReference type="GO" id="GO:0016787">
    <property type="term" value="F:hydrolase activity"/>
    <property type="evidence" value="ECO:0007669"/>
    <property type="project" value="UniProtKB-KW"/>
</dbReference>
<comment type="caution">
    <text evidence="2">The sequence shown here is derived from an EMBL/GenBank/DDBJ whole genome shotgun (WGS) entry which is preliminary data.</text>
</comment>
<feature type="transmembrane region" description="Helical" evidence="1">
    <location>
        <begin position="54"/>
        <end position="77"/>
    </location>
</feature>
<keyword evidence="1" id="KW-0472">Membrane</keyword>
<organism evidence="2">
    <name type="scientific">Fervidicoccus fontis</name>
    <dbReference type="NCBI Taxonomy" id="683846"/>
    <lineage>
        <taxon>Archaea</taxon>
        <taxon>Thermoproteota</taxon>
        <taxon>Thermoprotei</taxon>
        <taxon>Fervidicoccales</taxon>
        <taxon>Fervidicoccaceae</taxon>
        <taxon>Fervidicoccus</taxon>
    </lineage>
</organism>
<keyword evidence="1" id="KW-0812">Transmembrane</keyword>
<reference evidence="2" key="1">
    <citation type="journal article" date="2020" name="mSystems">
        <title>Genome- and Community-Level Interaction Insights into Carbon Utilization and Element Cycling Functions of Hydrothermarchaeota in Hydrothermal Sediment.</title>
        <authorList>
            <person name="Zhou Z."/>
            <person name="Liu Y."/>
            <person name="Xu W."/>
            <person name="Pan J."/>
            <person name="Luo Z.H."/>
            <person name="Li M."/>
        </authorList>
    </citation>
    <scope>NUCLEOTIDE SEQUENCE [LARGE SCALE GENOMIC DNA]</scope>
    <source>
        <strain evidence="2">SpSt-123</strain>
    </source>
</reference>
<accession>A0A7C1HWC7</accession>
<keyword evidence="2" id="KW-0378">Hydrolase</keyword>
<name>A0A7C1HWC7_9CREN</name>
<dbReference type="EMBL" id="DSDY01000060">
    <property type="protein sequence ID" value="HDS10366.1"/>
    <property type="molecule type" value="Genomic_DNA"/>
</dbReference>
<feature type="transmembrane region" description="Helical" evidence="1">
    <location>
        <begin position="20"/>
        <end position="42"/>
    </location>
</feature>
<dbReference type="Pfam" id="PF04307">
    <property type="entry name" value="YdjM"/>
    <property type="match status" value="1"/>
</dbReference>
<dbReference type="AlphaFoldDB" id="A0A7C1HWC7"/>
<keyword evidence="1" id="KW-1133">Transmembrane helix</keyword>
<evidence type="ECO:0000313" key="2">
    <source>
        <dbReference type="EMBL" id="HDS10366.1"/>
    </source>
</evidence>
<proteinExistence type="predicted"/>
<dbReference type="InterPro" id="IPR007404">
    <property type="entry name" value="YdjM-like"/>
</dbReference>
<protein>
    <submittedName>
        <fullName evidence="2">Metal-dependent hydrolase</fullName>
    </submittedName>
</protein>
<feature type="transmembrane region" description="Helical" evidence="1">
    <location>
        <begin position="129"/>
        <end position="147"/>
    </location>
</feature>
<sequence>MGGYLRRETHILFGVGTTLFFFRFLRGSLAELLFMAILGSLFPDLDVRLKHRVLLHNIFSMLVFLLATAILLVYSGYTYSTALELSLAGTYSYSTHLLLDSFTSRGIRLMWPVSNKWFGARSARYDNPLMNITFSMIGALLILLEIIR</sequence>
<evidence type="ECO:0000256" key="1">
    <source>
        <dbReference type="SAM" id="Phobius"/>
    </source>
</evidence>